<name>A0A0D0B2Z7_9AGAM</name>
<proteinExistence type="predicted"/>
<keyword evidence="2" id="KW-1185">Reference proteome</keyword>
<dbReference type="EMBL" id="KN835288">
    <property type="protein sequence ID" value="KIK40847.1"/>
    <property type="molecule type" value="Genomic_DNA"/>
</dbReference>
<reference evidence="1 2" key="1">
    <citation type="submission" date="2014-04" db="EMBL/GenBank/DDBJ databases">
        <authorList>
            <consortium name="DOE Joint Genome Institute"/>
            <person name="Kuo A."/>
            <person name="Ruytinx J."/>
            <person name="Rineau F."/>
            <person name="Colpaert J."/>
            <person name="Kohler A."/>
            <person name="Nagy L.G."/>
            <person name="Floudas D."/>
            <person name="Copeland A."/>
            <person name="Barry K.W."/>
            <person name="Cichocki N."/>
            <person name="Veneault-Fourrey C."/>
            <person name="LaButti K."/>
            <person name="Lindquist E.A."/>
            <person name="Lipzen A."/>
            <person name="Lundell T."/>
            <person name="Morin E."/>
            <person name="Murat C."/>
            <person name="Sun H."/>
            <person name="Tunlid A."/>
            <person name="Henrissat B."/>
            <person name="Grigoriev I.V."/>
            <person name="Hibbett D.S."/>
            <person name="Martin F."/>
            <person name="Nordberg H.P."/>
            <person name="Cantor M.N."/>
            <person name="Hua S.X."/>
        </authorList>
    </citation>
    <scope>NUCLEOTIDE SEQUENCE [LARGE SCALE GENOMIC DNA]</scope>
    <source>
        <strain evidence="1 2">UH-Slu-Lm8-n1</strain>
    </source>
</reference>
<organism evidence="1 2">
    <name type="scientific">Suillus luteus UH-Slu-Lm8-n1</name>
    <dbReference type="NCBI Taxonomy" id="930992"/>
    <lineage>
        <taxon>Eukaryota</taxon>
        <taxon>Fungi</taxon>
        <taxon>Dikarya</taxon>
        <taxon>Basidiomycota</taxon>
        <taxon>Agaricomycotina</taxon>
        <taxon>Agaricomycetes</taxon>
        <taxon>Agaricomycetidae</taxon>
        <taxon>Boletales</taxon>
        <taxon>Suillineae</taxon>
        <taxon>Suillaceae</taxon>
        <taxon>Suillus</taxon>
    </lineage>
</organism>
<sequence>MWKGLKKTSSSDIEKYGSEDIVSLQFASTYWDWDLAELSTNVERKTIMSQSTQHLM</sequence>
<accession>A0A0D0B2Z7</accession>
<dbReference type="AlphaFoldDB" id="A0A0D0B2Z7"/>
<evidence type="ECO:0000313" key="2">
    <source>
        <dbReference type="Proteomes" id="UP000054485"/>
    </source>
</evidence>
<gene>
    <name evidence="1" type="ORF">CY34DRAFT_806774</name>
</gene>
<dbReference type="HOGENOM" id="CLU_3020124_0_0_1"/>
<feature type="non-terminal residue" evidence="1">
    <location>
        <position position="56"/>
    </location>
</feature>
<dbReference type="Proteomes" id="UP000054485">
    <property type="component" value="Unassembled WGS sequence"/>
</dbReference>
<dbReference type="InParanoid" id="A0A0D0B2Z7"/>
<evidence type="ECO:0000313" key="1">
    <source>
        <dbReference type="EMBL" id="KIK40847.1"/>
    </source>
</evidence>
<reference evidence="2" key="2">
    <citation type="submission" date="2015-01" db="EMBL/GenBank/DDBJ databases">
        <title>Evolutionary Origins and Diversification of the Mycorrhizal Mutualists.</title>
        <authorList>
            <consortium name="DOE Joint Genome Institute"/>
            <consortium name="Mycorrhizal Genomics Consortium"/>
            <person name="Kohler A."/>
            <person name="Kuo A."/>
            <person name="Nagy L.G."/>
            <person name="Floudas D."/>
            <person name="Copeland A."/>
            <person name="Barry K.W."/>
            <person name="Cichocki N."/>
            <person name="Veneault-Fourrey C."/>
            <person name="LaButti K."/>
            <person name="Lindquist E.A."/>
            <person name="Lipzen A."/>
            <person name="Lundell T."/>
            <person name="Morin E."/>
            <person name="Murat C."/>
            <person name="Riley R."/>
            <person name="Ohm R."/>
            <person name="Sun H."/>
            <person name="Tunlid A."/>
            <person name="Henrissat B."/>
            <person name="Grigoriev I.V."/>
            <person name="Hibbett D.S."/>
            <person name="Martin F."/>
        </authorList>
    </citation>
    <scope>NUCLEOTIDE SEQUENCE [LARGE SCALE GENOMIC DNA]</scope>
    <source>
        <strain evidence="2">UH-Slu-Lm8-n1</strain>
    </source>
</reference>
<protein>
    <submittedName>
        <fullName evidence="1">Uncharacterized protein</fullName>
    </submittedName>
</protein>